<comment type="caution">
    <text evidence="2">The sequence shown here is derived from an EMBL/GenBank/DDBJ whole genome shotgun (WGS) entry which is preliminary data.</text>
</comment>
<dbReference type="EMBL" id="JBHTCA010000058">
    <property type="protein sequence ID" value="MFC7411836.1"/>
    <property type="molecule type" value="Genomic_DNA"/>
</dbReference>
<dbReference type="InterPro" id="IPR036397">
    <property type="entry name" value="RNaseH_sf"/>
</dbReference>
<dbReference type="InterPro" id="IPR050900">
    <property type="entry name" value="Transposase_IS3/IS150/IS904"/>
</dbReference>
<dbReference type="Proteomes" id="UP001596501">
    <property type="component" value="Unassembled WGS sequence"/>
</dbReference>
<evidence type="ECO:0000313" key="3">
    <source>
        <dbReference type="Proteomes" id="UP001596501"/>
    </source>
</evidence>
<name>A0ABW2QR10_9BURK</name>
<gene>
    <name evidence="2" type="ORF">ACFQPB_23580</name>
</gene>
<organism evidence="2 3">
    <name type="scientific">Hydrogenophaga atypica</name>
    <dbReference type="NCBI Taxonomy" id="249409"/>
    <lineage>
        <taxon>Bacteria</taxon>
        <taxon>Pseudomonadati</taxon>
        <taxon>Pseudomonadota</taxon>
        <taxon>Betaproteobacteria</taxon>
        <taxon>Burkholderiales</taxon>
        <taxon>Comamonadaceae</taxon>
        <taxon>Hydrogenophaga</taxon>
    </lineage>
</organism>
<feature type="domain" description="Integrase catalytic" evidence="1">
    <location>
        <begin position="127"/>
        <end position="292"/>
    </location>
</feature>
<dbReference type="RefSeq" id="WP_162015744.1">
    <property type="nucleotide sequence ID" value="NZ_JBHTCA010000058.1"/>
</dbReference>
<dbReference type="Gene3D" id="3.30.420.10">
    <property type="entry name" value="Ribonuclease H-like superfamily/Ribonuclease H"/>
    <property type="match status" value="1"/>
</dbReference>
<dbReference type="Pfam" id="PF00665">
    <property type="entry name" value="rve"/>
    <property type="match status" value="1"/>
</dbReference>
<dbReference type="PANTHER" id="PTHR46889:SF4">
    <property type="entry name" value="TRANSPOSASE INSO FOR INSERTION SEQUENCE ELEMENT IS911B-RELATED"/>
    <property type="match status" value="1"/>
</dbReference>
<evidence type="ECO:0000313" key="2">
    <source>
        <dbReference type="EMBL" id="MFC7411836.1"/>
    </source>
</evidence>
<proteinExistence type="predicted"/>
<sequence>MIAAVLELSPVLGAGAACRALGLPRGVPARQRAQARRAAMVGPRPPRAVRVRPPLALDAQESTLLLDTLNSERFADTAPAAVHATLLDEGRYLGSVRTMYRLLNTQGGSCERRRQLTHPAYVKPELLASAPNQIWSWDITKLKGPAKWTCFHLYVILDIFSRHVVGWMLAERESADLAEQLIADTVSRHDVQRGMLTLHADRGAAMRSKPVAALLVELDIAKSHSRPHVSDDNPYSESQFKTMKYRPDFPARFGCIEDARLHCQAFFSWYNTEHRHSGIGYMTPQAVHYGQAPALRDARQVALDAAFLATPKRFKGRRPKPHALPTAAWINPPPSEANVQRTTQHCAVNL</sequence>
<dbReference type="NCBIfam" id="NF033516">
    <property type="entry name" value="transpos_IS3"/>
    <property type="match status" value="1"/>
</dbReference>
<dbReference type="InterPro" id="IPR001584">
    <property type="entry name" value="Integrase_cat-core"/>
</dbReference>
<evidence type="ECO:0000259" key="1">
    <source>
        <dbReference type="PROSITE" id="PS50994"/>
    </source>
</evidence>
<protein>
    <submittedName>
        <fullName evidence="2">IS3 family transposase</fullName>
    </submittedName>
</protein>
<keyword evidence="3" id="KW-1185">Reference proteome</keyword>
<reference evidence="3" key="1">
    <citation type="journal article" date="2019" name="Int. J. Syst. Evol. Microbiol.">
        <title>The Global Catalogue of Microorganisms (GCM) 10K type strain sequencing project: providing services to taxonomists for standard genome sequencing and annotation.</title>
        <authorList>
            <consortium name="The Broad Institute Genomics Platform"/>
            <consortium name="The Broad Institute Genome Sequencing Center for Infectious Disease"/>
            <person name="Wu L."/>
            <person name="Ma J."/>
        </authorList>
    </citation>
    <scope>NUCLEOTIDE SEQUENCE [LARGE SCALE GENOMIC DNA]</scope>
    <source>
        <strain evidence="3">CGMCC 1.12371</strain>
    </source>
</reference>
<dbReference type="PROSITE" id="PS50994">
    <property type="entry name" value="INTEGRASE"/>
    <property type="match status" value="1"/>
</dbReference>
<accession>A0ABW2QR10</accession>
<dbReference type="InterPro" id="IPR048020">
    <property type="entry name" value="Transpos_IS3"/>
</dbReference>
<dbReference type="SUPFAM" id="SSF53098">
    <property type="entry name" value="Ribonuclease H-like"/>
    <property type="match status" value="1"/>
</dbReference>
<dbReference type="InterPro" id="IPR012337">
    <property type="entry name" value="RNaseH-like_sf"/>
</dbReference>
<dbReference type="PANTHER" id="PTHR46889">
    <property type="entry name" value="TRANSPOSASE INSF FOR INSERTION SEQUENCE IS3B-RELATED"/>
    <property type="match status" value="1"/>
</dbReference>